<comment type="similarity">
    <text evidence="2 14">Belongs to the peptidase T1B family. HslV subfamily.</text>
</comment>
<evidence type="ECO:0000256" key="7">
    <source>
        <dbReference type="ARBA" id="ARBA00022723"/>
    </source>
</evidence>
<dbReference type="GO" id="GO:0004298">
    <property type="term" value="F:threonine-type endopeptidase activity"/>
    <property type="evidence" value="ECO:0007669"/>
    <property type="project" value="UniProtKB-KW"/>
</dbReference>
<evidence type="ECO:0000256" key="9">
    <source>
        <dbReference type="ARBA" id="ARBA00023053"/>
    </source>
</evidence>
<feature type="binding site" evidence="14">
    <location>
        <position position="156"/>
    </location>
    <ligand>
        <name>Na(+)</name>
        <dbReference type="ChEBI" id="CHEBI:29101"/>
    </ligand>
</feature>
<feature type="binding site" evidence="14">
    <location>
        <position position="159"/>
    </location>
    <ligand>
        <name>Na(+)</name>
        <dbReference type="ChEBI" id="CHEBI:29101"/>
    </ligand>
</feature>
<dbReference type="InterPro" id="IPR001353">
    <property type="entry name" value="Proteasome_sua/b"/>
</dbReference>
<evidence type="ECO:0000256" key="2">
    <source>
        <dbReference type="ARBA" id="ARBA00006053"/>
    </source>
</evidence>
<evidence type="ECO:0000256" key="3">
    <source>
        <dbReference type="ARBA" id="ARBA00022490"/>
    </source>
</evidence>
<name>A0A2D6YJG0_9DELT</name>
<dbReference type="EMBL" id="NZEX01000089">
    <property type="protein sequence ID" value="MAH63328.1"/>
    <property type="molecule type" value="Genomic_DNA"/>
</dbReference>
<accession>A0A2D6YJG0</accession>
<comment type="subunit">
    <text evidence="11 14">A double ring-shaped homohexamer of HslV is capped on each side by a ring-shaped HslU homohexamer. The assembly of the HslU/HslV complex is dependent on binding of ATP.</text>
</comment>
<keyword evidence="8 14" id="KW-0378">Hydrolase</keyword>
<dbReference type="NCBIfam" id="TIGR03692">
    <property type="entry name" value="ATP_dep_HslV"/>
    <property type="match status" value="1"/>
</dbReference>
<dbReference type="Pfam" id="PF00227">
    <property type="entry name" value="Proteasome"/>
    <property type="match status" value="1"/>
</dbReference>
<evidence type="ECO:0000256" key="10">
    <source>
        <dbReference type="ARBA" id="ARBA00052385"/>
    </source>
</evidence>
<keyword evidence="3 14" id="KW-0963">Cytoplasm</keyword>
<organism evidence="15 16">
    <name type="scientific">SAR324 cluster bacterium</name>
    <dbReference type="NCBI Taxonomy" id="2024889"/>
    <lineage>
        <taxon>Bacteria</taxon>
        <taxon>Deltaproteobacteria</taxon>
        <taxon>SAR324 cluster</taxon>
    </lineage>
</organism>
<dbReference type="EC" id="3.4.25.2" evidence="12 14"/>
<keyword evidence="4 14" id="KW-0021">Allosteric enzyme</keyword>
<keyword evidence="6 14" id="KW-0888">Threonine protease</keyword>
<comment type="caution">
    <text evidence="15">The sequence shown here is derived from an EMBL/GenBank/DDBJ whole genome shotgun (WGS) entry which is preliminary data.</text>
</comment>
<comment type="catalytic activity">
    <reaction evidence="10 14">
        <text>ATP-dependent cleavage of peptide bonds with broad specificity.</text>
        <dbReference type="EC" id="3.4.25.2"/>
    </reaction>
</comment>
<dbReference type="Gene3D" id="3.60.20.10">
    <property type="entry name" value="Glutamine Phosphoribosylpyrophosphate, subunit 1, domain 1"/>
    <property type="match status" value="1"/>
</dbReference>
<dbReference type="GO" id="GO:0009376">
    <property type="term" value="C:HslUV protease complex"/>
    <property type="evidence" value="ECO:0007669"/>
    <property type="project" value="UniProtKB-UniRule"/>
</dbReference>
<evidence type="ECO:0000256" key="13">
    <source>
        <dbReference type="ARBA" id="ARBA00074399"/>
    </source>
</evidence>
<dbReference type="PANTHER" id="PTHR32194">
    <property type="entry name" value="METALLOPROTEASE TLDD"/>
    <property type="match status" value="1"/>
</dbReference>
<dbReference type="GO" id="GO:0005839">
    <property type="term" value="C:proteasome core complex"/>
    <property type="evidence" value="ECO:0007669"/>
    <property type="project" value="InterPro"/>
</dbReference>
<keyword evidence="5 14" id="KW-0645">Protease</keyword>
<dbReference type="SUPFAM" id="SSF56235">
    <property type="entry name" value="N-terminal nucleophile aminohydrolases (Ntn hydrolases)"/>
    <property type="match status" value="1"/>
</dbReference>
<reference evidence="16" key="1">
    <citation type="submission" date="2017-09" db="EMBL/GenBank/DDBJ databases">
        <title>The Reconstruction of 2,631 Draft Metagenome-Assembled Genomes from the Global Oceans.</title>
        <authorList>
            <person name="Tully B.J."/>
            <person name="Graham E.D."/>
            <person name="Heidelberg J.F."/>
        </authorList>
    </citation>
    <scope>NUCLEOTIDE SEQUENCE [LARGE SCALE GENOMIC DNA]</scope>
</reference>
<dbReference type="PANTHER" id="PTHR32194:SF0">
    <property type="entry name" value="ATP-DEPENDENT PROTEASE SUBUNIT HSLV"/>
    <property type="match status" value="1"/>
</dbReference>
<evidence type="ECO:0000313" key="16">
    <source>
        <dbReference type="Proteomes" id="UP000226525"/>
    </source>
</evidence>
<evidence type="ECO:0000256" key="12">
    <source>
        <dbReference type="ARBA" id="ARBA00066335"/>
    </source>
</evidence>
<evidence type="ECO:0000313" key="15">
    <source>
        <dbReference type="EMBL" id="MAH63328.1"/>
    </source>
</evidence>
<dbReference type="NCBIfam" id="NF003964">
    <property type="entry name" value="PRK05456.1"/>
    <property type="match status" value="1"/>
</dbReference>
<evidence type="ECO:0000256" key="14">
    <source>
        <dbReference type="HAMAP-Rule" id="MF_00248"/>
    </source>
</evidence>
<dbReference type="FunFam" id="3.60.20.10:FF:000002">
    <property type="entry name" value="ATP-dependent protease subunit HslV"/>
    <property type="match status" value="1"/>
</dbReference>
<evidence type="ECO:0000256" key="8">
    <source>
        <dbReference type="ARBA" id="ARBA00022801"/>
    </source>
</evidence>
<feature type="active site" evidence="14">
    <location>
        <position position="2"/>
    </location>
</feature>
<evidence type="ECO:0000256" key="6">
    <source>
        <dbReference type="ARBA" id="ARBA00022698"/>
    </source>
</evidence>
<comment type="function">
    <text evidence="14">Protease subunit of a proteasome-like degradation complex believed to be a general protein degrading machinery.</text>
</comment>
<evidence type="ECO:0000256" key="4">
    <source>
        <dbReference type="ARBA" id="ARBA00022533"/>
    </source>
</evidence>
<dbReference type="PIRSF" id="PIRSF039093">
    <property type="entry name" value="HslV"/>
    <property type="match status" value="1"/>
</dbReference>
<sequence length="173" mass="18860">MTTILSVRKNNRVVMAGDGQVSMGNTVTKASARKIRRTFDGKVIAGFAGSTADAFTLFEKFDEKLEQYNGRLIRSAVELAKEWRTNKMLRSLEALLAVCSEEASLIISGNGDVIEPDDGLIGIGSGGMYALSAARALIDTDIEAREITEKSMQIAADICIYTNSQIQFEEIEI</sequence>
<evidence type="ECO:0000256" key="11">
    <source>
        <dbReference type="ARBA" id="ARBA00064434"/>
    </source>
</evidence>
<gene>
    <name evidence="14" type="primary">hslV</name>
    <name evidence="15" type="ORF">CMN54_07780</name>
</gene>
<dbReference type="InterPro" id="IPR022281">
    <property type="entry name" value="ATP-dep_Prtase_HsIV_su"/>
</dbReference>
<protein>
    <recommendedName>
        <fullName evidence="13 14">ATP-dependent protease subunit HslV</fullName>
        <ecNumber evidence="12 14">3.4.25.2</ecNumber>
    </recommendedName>
</protein>
<comment type="activity regulation">
    <text evidence="14">Allosterically activated by HslU binding.</text>
</comment>
<keyword evidence="7 14" id="KW-0479">Metal-binding</keyword>
<dbReference type="CDD" id="cd01913">
    <property type="entry name" value="protease_HslV"/>
    <property type="match status" value="1"/>
</dbReference>
<dbReference type="InterPro" id="IPR029055">
    <property type="entry name" value="Ntn_hydrolases_N"/>
</dbReference>
<dbReference type="AlphaFoldDB" id="A0A2D6YJG0"/>
<dbReference type="PROSITE" id="PS51476">
    <property type="entry name" value="PROTEASOME_BETA_2"/>
    <property type="match status" value="1"/>
</dbReference>
<dbReference type="GO" id="GO:0046872">
    <property type="term" value="F:metal ion binding"/>
    <property type="evidence" value="ECO:0007669"/>
    <property type="project" value="UniProtKB-KW"/>
</dbReference>
<comment type="subcellular location">
    <subcellularLocation>
        <location evidence="1 14">Cytoplasm</location>
    </subcellularLocation>
</comment>
<feature type="binding site" evidence="14">
    <location>
        <position position="162"/>
    </location>
    <ligand>
        <name>Na(+)</name>
        <dbReference type="ChEBI" id="CHEBI:29101"/>
    </ligand>
</feature>
<dbReference type="HAMAP" id="MF_00248">
    <property type="entry name" value="HslV"/>
    <property type="match status" value="1"/>
</dbReference>
<evidence type="ECO:0000256" key="1">
    <source>
        <dbReference type="ARBA" id="ARBA00004496"/>
    </source>
</evidence>
<dbReference type="GO" id="GO:0051603">
    <property type="term" value="P:proteolysis involved in protein catabolic process"/>
    <property type="evidence" value="ECO:0007669"/>
    <property type="project" value="InterPro"/>
</dbReference>
<dbReference type="Proteomes" id="UP000226525">
    <property type="component" value="Unassembled WGS sequence"/>
</dbReference>
<evidence type="ECO:0000256" key="5">
    <source>
        <dbReference type="ARBA" id="ARBA00022670"/>
    </source>
</evidence>
<keyword evidence="9 14" id="KW-0915">Sodium</keyword>
<dbReference type="InterPro" id="IPR023333">
    <property type="entry name" value="Proteasome_suB-type"/>
</dbReference>
<proteinExistence type="inferred from homology"/>